<dbReference type="SUPFAM" id="SSF161098">
    <property type="entry name" value="MetI-like"/>
    <property type="match status" value="1"/>
</dbReference>
<feature type="transmembrane region" description="Helical" evidence="9">
    <location>
        <begin position="75"/>
        <end position="94"/>
    </location>
</feature>
<keyword evidence="8 9" id="KW-0472">Membrane</keyword>
<dbReference type="GO" id="GO:0022857">
    <property type="term" value="F:transmembrane transporter activity"/>
    <property type="evidence" value="ECO:0007669"/>
    <property type="project" value="InterPro"/>
</dbReference>
<protein>
    <submittedName>
        <fullName evidence="11">Amino acid ABC transporter membrane protein 1 (PAAT family)</fullName>
    </submittedName>
</protein>
<dbReference type="GO" id="GO:0006865">
    <property type="term" value="P:amino acid transport"/>
    <property type="evidence" value="ECO:0007669"/>
    <property type="project" value="UniProtKB-KW"/>
</dbReference>
<evidence type="ECO:0000313" key="12">
    <source>
        <dbReference type="Proteomes" id="UP000256988"/>
    </source>
</evidence>
<evidence type="ECO:0000256" key="1">
    <source>
        <dbReference type="ARBA" id="ARBA00004429"/>
    </source>
</evidence>
<dbReference type="InterPro" id="IPR043429">
    <property type="entry name" value="ArtM/GltK/GlnP/TcyL/YhdX-like"/>
</dbReference>
<feature type="transmembrane region" description="Helical" evidence="9">
    <location>
        <begin position="12"/>
        <end position="34"/>
    </location>
</feature>
<dbReference type="Proteomes" id="UP000256988">
    <property type="component" value="Unassembled WGS sequence"/>
</dbReference>
<proteinExistence type="inferred from homology"/>
<dbReference type="GO" id="GO:0043190">
    <property type="term" value="C:ATP-binding cassette (ABC) transporter complex"/>
    <property type="evidence" value="ECO:0007669"/>
    <property type="project" value="InterPro"/>
</dbReference>
<feature type="transmembrane region" description="Helical" evidence="9">
    <location>
        <begin position="46"/>
        <end position="69"/>
    </location>
</feature>
<dbReference type="AlphaFoldDB" id="A0A3D9E7R1"/>
<dbReference type="InterPro" id="IPR010065">
    <property type="entry name" value="AA_ABC_transptr_permease_3TM"/>
</dbReference>
<evidence type="ECO:0000256" key="3">
    <source>
        <dbReference type="ARBA" id="ARBA00022448"/>
    </source>
</evidence>
<dbReference type="InterPro" id="IPR000515">
    <property type="entry name" value="MetI-like"/>
</dbReference>
<dbReference type="PANTHER" id="PTHR30614">
    <property type="entry name" value="MEMBRANE COMPONENT OF AMINO ACID ABC TRANSPORTER"/>
    <property type="match status" value="1"/>
</dbReference>
<keyword evidence="7 9" id="KW-1133">Transmembrane helix</keyword>
<evidence type="ECO:0000256" key="8">
    <source>
        <dbReference type="ARBA" id="ARBA00023136"/>
    </source>
</evidence>
<evidence type="ECO:0000313" key="11">
    <source>
        <dbReference type="EMBL" id="REC99000.1"/>
    </source>
</evidence>
<evidence type="ECO:0000256" key="5">
    <source>
        <dbReference type="ARBA" id="ARBA00022692"/>
    </source>
</evidence>
<dbReference type="Gene3D" id="1.10.3720.10">
    <property type="entry name" value="MetI-like"/>
    <property type="match status" value="1"/>
</dbReference>
<evidence type="ECO:0000256" key="2">
    <source>
        <dbReference type="ARBA" id="ARBA00010072"/>
    </source>
</evidence>
<comment type="caution">
    <text evidence="11">The sequence shown here is derived from an EMBL/GenBank/DDBJ whole genome shotgun (WGS) entry which is preliminary data.</text>
</comment>
<feature type="domain" description="ABC transmembrane type-1" evidence="10">
    <location>
        <begin position="12"/>
        <end position="200"/>
    </location>
</feature>
<dbReference type="PROSITE" id="PS50928">
    <property type="entry name" value="ABC_TM1"/>
    <property type="match status" value="1"/>
</dbReference>
<evidence type="ECO:0000256" key="6">
    <source>
        <dbReference type="ARBA" id="ARBA00022970"/>
    </source>
</evidence>
<organism evidence="11 12">
    <name type="scientific">Ectopseudomonas oleovorans</name>
    <name type="common">Pseudomonas oleovorans</name>
    <dbReference type="NCBI Taxonomy" id="301"/>
    <lineage>
        <taxon>Bacteria</taxon>
        <taxon>Pseudomonadati</taxon>
        <taxon>Pseudomonadota</taxon>
        <taxon>Gammaproteobacteria</taxon>
        <taxon>Pseudomonadales</taxon>
        <taxon>Pseudomonadaceae</taxon>
        <taxon>Ectopseudomonas</taxon>
    </lineage>
</organism>
<comment type="similarity">
    <text evidence="2">Belongs to the binding-protein-dependent transport system permease family. HisMQ subfamily.</text>
</comment>
<dbReference type="InterPro" id="IPR035906">
    <property type="entry name" value="MetI-like_sf"/>
</dbReference>
<evidence type="ECO:0000259" key="10">
    <source>
        <dbReference type="PROSITE" id="PS50928"/>
    </source>
</evidence>
<reference evidence="11 12" key="1">
    <citation type="submission" date="2018-07" db="EMBL/GenBank/DDBJ databases">
        <title>Genome sequencing of rice bacterial endophytes.</title>
        <authorList>
            <person name="Venturi V."/>
        </authorList>
    </citation>
    <scope>NUCLEOTIDE SEQUENCE [LARGE SCALE GENOMIC DNA]</scope>
    <source>
        <strain evidence="11 12">AG1002</strain>
    </source>
</reference>
<dbReference type="Pfam" id="PF00528">
    <property type="entry name" value="BPD_transp_1"/>
    <property type="match status" value="1"/>
</dbReference>
<sequence length="213" mass="22679">MGTLLSALLQGVPWTLAVTGAAFAIGVVLGFPLCGLRVCRIKALRLLAFAVILTLRAIPPIVWLFFIFFGLGGGWLTLSPFAAATLGLGLITAAHMAEVYRGALTGIPTGQYEAALVLNLSARQRFFDIILPQLLRIAIPAAATYAIGLLKDSAIASTLGVVDISAAAYQQTQQTFQGLPVYSLAALLYIALSIPVALFARRLGDHLSRRMQR</sequence>
<dbReference type="PANTHER" id="PTHR30614:SF0">
    <property type="entry name" value="L-CYSTINE TRANSPORT SYSTEM PERMEASE PROTEIN TCYL"/>
    <property type="match status" value="1"/>
</dbReference>
<keyword evidence="3 9" id="KW-0813">Transport</keyword>
<dbReference type="CDD" id="cd06261">
    <property type="entry name" value="TM_PBP2"/>
    <property type="match status" value="1"/>
</dbReference>
<comment type="subcellular location">
    <subcellularLocation>
        <location evidence="1">Cell inner membrane</location>
        <topology evidence="1">Multi-pass membrane protein</topology>
    </subcellularLocation>
    <subcellularLocation>
        <location evidence="9">Cell membrane</location>
        <topology evidence="9">Multi-pass membrane protein</topology>
    </subcellularLocation>
</comment>
<keyword evidence="5 9" id="KW-0812">Transmembrane</keyword>
<gene>
    <name evidence="11" type="ORF">DFO60_4795</name>
</gene>
<keyword evidence="4" id="KW-1003">Cell membrane</keyword>
<accession>A0A3D9E7R1</accession>
<dbReference type="EMBL" id="QRDL01000010">
    <property type="protein sequence ID" value="REC99000.1"/>
    <property type="molecule type" value="Genomic_DNA"/>
</dbReference>
<evidence type="ECO:0000256" key="7">
    <source>
        <dbReference type="ARBA" id="ARBA00022989"/>
    </source>
</evidence>
<dbReference type="NCBIfam" id="TIGR01726">
    <property type="entry name" value="HEQRo_perm_3TM"/>
    <property type="match status" value="1"/>
</dbReference>
<evidence type="ECO:0000256" key="9">
    <source>
        <dbReference type="RuleBase" id="RU363032"/>
    </source>
</evidence>
<evidence type="ECO:0000256" key="4">
    <source>
        <dbReference type="ARBA" id="ARBA00022475"/>
    </source>
</evidence>
<feature type="transmembrane region" description="Helical" evidence="9">
    <location>
        <begin position="181"/>
        <end position="200"/>
    </location>
</feature>
<dbReference type="RefSeq" id="WP_115947074.1">
    <property type="nucleotide sequence ID" value="NZ_QRDL01000010.1"/>
</dbReference>
<name>A0A3D9E7R1_ECTOL</name>
<keyword evidence="6" id="KW-0029">Amino-acid transport</keyword>